<reference evidence="2 3" key="1">
    <citation type="journal article" date="2015" name="Nature">
        <title>rRNA introns, odd ribosomes, and small enigmatic genomes across a large radiation of phyla.</title>
        <authorList>
            <person name="Brown C.T."/>
            <person name="Hug L.A."/>
            <person name="Thomas B.C."/>
            <person name="Sharon I."/>
            <person name="Castelle C.J."/>
            <person name="Singh A."/>
            <person name="Wilkins M.J."/>
            <person name="Williams K.H."/>
            <person name="Banfield J.F."/>
        </authorList>
    </citation>
    <scope>NUCLEOTIDE SEQUENCE [LARGE SCALE GENOMIC DNA]</scope>
</reference>
<dbReference type="AlphaFoldDB" id="A0A0G1TQW7"/>
<accession>A0A0G1TQW7</accession>
<keyword evidence="1" id="KW-0812">Transmembrane</keyword>
<gene>
    <name evidence="2" type="ORF">UX78_C0006G0026</name>
</gene>
<dbReference type="Proteomes" id="UP000034607">
    <property type="component" value="Unassembled WGS sequence"/>
</dbReference>
<evidence type="ECO:0000256" key="1">
    <source>
        <dbReference type="SAM" id="Phobius"/>
    </source>
</evidence>
<dbReference type="EMBL" id="LCNM01000006">
    <property type="protein sequence ID" value="KKU56563.1"/>
    <property type="molecule type" value="Genomic_DNA"/>
</dbReference>
<protein>
    <recommendedName>
        <fullName evidence="4">DUF4012 domain-containing protein</fullName>
    </recommendedName>
</protein>
<comment type="caution">
    <text evidence="2">The sequence shown here is derived from an EMBL/GenBank/DDBJ whole genome shotgun (WGS) entry which is preliminary data.</text>
</comment>
<feature type="transmembrane region" description="Helical" evidence="1">
    <location>
        <begin position="32"/>
        <end position="53"/>
    </location>
</feature>
<sequence>MNDNNLPEITPLVRSFDASPPVRKGREKFKKFLVPFGVILLILFLVLTVGFVLPAKSILASVKDLESSGRKLPELLKSQDLAGTKNQLGVVKADLENVKNRFSRLGWLKIIPLARNYYLDGQRGLAAGRELIAAAEIAIDAITPYADIIGLKGLGTTGDGAKTTEDRINFVITTLDKLKPQLANIGDHLQKAQQEVDQINPKRYPKNFRGRPIRDQITTGISLLDQASTLTNDAAPLLEAAPYILGLDSPRKYLVIFQNDAELRATGGFMTAYAVISIDKGKISVIQSEDIYTLDAKFTKKIPAPEPIVNYLPKVPYWYMRDQNLSPDFKVSMDTFFPNYQLTNSPAVDGVFTVDTQVLVELLKITGPIGVPGFGNFSAADDSRCNCPQVWYELELFADVEGPVVWDSITGQIILQPKNYGQRKSFIGPMMYSVLANVMAQPKSKMGTLFQTGLALFNEKHIQLYFVDSKTQAAAESFNLAGRVRETEGDYLFVVDTNFAGAKTNAWVTYSADQKIDITSDGTTTVTLTLTYKNPQQYFQDAETKLKLNGVFRDWLRVFVPKGSELIEAQGFESGQKTGEDLGKTVFEGFFTLTPLNTRVITLKYKLPFKAKSPHKLLIQKQAGAKDFPYVVTINGKKQPELILSSDRDITLAF</sequence>
<organism evidence="2 3">
    <name type="scientific">Candidatus Amesbacteria bacterium GW2011_GWA2_47_11</name>
    <dbReference type="NCBI Taxonomy" id="1618357"/>
    <lineage>
        <taxon>Bacteria</taxon>
        <taxon>Candidatus Amesiibacteriota</taxon>
    </lineage>
</organism>
<name>A0A0G1TQW7_9BACT</name>
<dbReference type="PATRIC" id="fig|1618357.3.peg.398"/>
<keyword evidence="1" id="KW-0472">Membrane</keyword>
<keyword evidence="1" id="KW-1133">Transmembrane helix</keyword>
<proteinExistence type="predicted"/>
<evidence type="ECO:0000313" key="3">
    <source>
        <dbReference type="Proteomes" id="UP000034607"/>
    </source>
</evidence>
<dbReference type="Pfam" id="PF13196">
    <property type="entry name" value="DUF4012"/>
    <property type="match status" value="1"/>
</dbReference>
<evidence type="ECO:0000313" key="2">
    <source>
        <dbReference type="EMBL" id="KKU56563.1"/>
    </source>
</evidence>
<dbReference type="InterPro" id="IPR025101">
    <property type="entry name" value="DUF4012"/>
</dbReference>
<evidence type="ECO:0008006" key="4">
    <source>
        <dbReference type="Google" id="ProtNLM"/>
    </source>
</evidence>